<reference evidence="2 3" key="1">
    <citation type="submission" date="2024-01" db="EMBL/GenBank/DDBJ databases">
        <title>The genomes of 5 underutilized Papilionoideae crops provide insights into root nodulation and disease resistance.</title>
        <authorList>
            <person name="Yuan L."/>
        </authorList>
    </citation>
    <scope>NUCLEOTIDE SEQUENCE [LARGE SCALE GENOMIC DNA]</scope>
    <source>
        <strain evidence="2">LY-2023</strain>
        <tissue evidence="2">Leaf</tissue>
    </source>
</reference>
<feature type="region of interest" description="Disordered" evidence="1">
    <location>
        <begin position="1"/>
        <end position="20"/>
    </location>
</feature>
<evidence type="ECO:0000256" key="1">
    <source>
        <dbReference type="SAM" id="MobiDB-lite"/>
    </source>
</evidence>
<organism evidence="2 3">
    <name type="scientific">Clitoria ternatea</name>
    <name type="common">Butterfly pea</name>
    <dbReference type="NCBI Taxonomy" id="43366"/>
    <lineage>
        <taxon>Eukaryota</taxon>
        <taxon>Viridiplantae</taxon>
        <taxon>Streptophyta</taxon>
        <taxon>Embryophyta</taxon>
        <taxon>Tracheophyta</taxon>
        <taxon>Spermatophyta</taxon>
        <taxon>Magnoliopsida</taxon>
        <taxon>eudicotyledons</taxon>
        <taxon>Gunneridae</taxon>
        <taxon>Pentapetalae</taxon>
        <taxon>rosids</taxon>
        <taxon>fabids</taxon>
        <taxon>Fabales</taxon>
        <taxon>Fabaceae</taxon>
        <taxon>Papilionoideae</taxon>
        <taxon>50 kb inversion clade</taxon>
        <taxon>NPAAA clade</taxon>
        <taxon>indigoferoid/millettioid clade</taxon>
        <taxon>Phaseoleae</taxon>
        <taxon>Clitoria</taxon>
    </lineage>
</organism>
<evidence type="ECO:0000313" key="3">
    <source>
        <dbReference type="Proteomes" id="UP001359559"/>
    </source>
</evidence>
<protein>
    <submittedName>
        <fullName evidence="2">Uncharacterized protein</fullName>
    </submittedName>
</protein>
<gene>
    <name evidence="2" type="ORF">RJT34_16064</name>
</gene>
<dbReference type="Proteomes" id="UP001359559">
    <property type="component" value="Unassembled WGS sequence"/>
</dbReference>
<keyword evidence="3" id="KW-1185">Reference proteome</keyword>
<comment type="caution">
    <text evidence="2">The sequence shown here is derived from an EMBL/GenBank/DDBJ whole genome shotgun (WGS) entry which is preliminary data.</text>
</comment>
<sequence length="67" mass="6966">MKTERELAHGGARRGDPGQRRGLVAVVDIAGDGGLGEEDDRTGGVGRARKKICDALGSHCYVMGQAS</sequence>
<dbReference type="AlphaFoldDB" id="A0AAN9J7S7"/>
<accession>A0AAN9J7S7</accession>
<evidence type="ECO:0000313" key="2">
    <source>
        <dbReference type="EMBL" id="KAK7293201.1"/>
    </source>
</evidence>
<feature type="compositionally biased region" description="Basic and acidic residues" evidence="1">
    <location>
        <begin position="1"/>
        <end position="19"/>
    </location>
</feature>
<name>A0AAN9J7S7_CLITE</name>
<dbReference type="EMBL" id="JAYKXN010000004">
    <property type="protein sequence ID" value="KAK7293201.1"/>
    <property type="molecule type" value="Genomic_DNA"/>
</dbReference>
<proteinExistence type="predicted"/>